<dbReference type="Pfam" id="PF13577">
    <property type="entry name" value="SnoaL_4"/>
    <property type="match status" value="1"/>
</dbReference>
<dbReference type="EMBL" id="JACXYY010000010">
    <property type="protein sequence ID" value="MBD3917058.1"/>
    <property type="molecule type" value="Genomic_DNA"/>
</dbReference>
<name>A0ABR8MM84_9ACTN</name>
<feature type="domain" description="SnoaL-like" evidence="1">
    <location>
        <begin position="9"/>
        <end position="129"/>
    </location>
</feature>
<dbReference type="SUPFAM" id="SSF54427">
    <property type="entry name" value="NTF2-like"/>
    <property type="match status" value="1"/>
</dbReference>
<evidence type="ECO:0000313" key="2">
    <source>
        <dbReference type="EMBL" id="MBD3917058.1"/>
    </source>
</evidence>
<dbReference type="Proteomes" id="UP000649289">
    <property type="component" value="Unassembled WGS sequence"/>
</dbReference>
<dbReference type="CDD" id="cd00531">
    <property type="entry name" value="NTF2_like"/>
    <property type="match status" value="1"/>
</dbReference>
<keyword evidence="3" id="KW-1185">Reference proteome</keyword>
<dbReference type="Gene3D" id="3.10.450.50">
    <property type="match status" value="1"/>
</dbReference>
<evidence type="ECO:0000313" key="3">
    <source>
        <dbReference type="Proteomes" id="UP000649289"/>
    </source>
</evidence>
<protein>
    <submittedName>
        <fullName evidence="2">Nuclear transport factor 2 family protein</fullName>
    </submittedName>
</protein>
<comment type="caution">
    <text evidence="2">The sequence shown here is derived from an EMBL/GenBank/DDBJ whole genome shotgun (WGS) entry which is preliminary data.</text>
</comment>
<evidence type="ECO:0000259" key="1">
    <source>
        <dbReference type="Pfam" id="PF13577"/>
    </source>
</evidence>
<dbReference type="RefSeq" id="WP_191201384.1">
    <property type="nucleotide sequence ID" value="NZ_BAAAPA010000001.1"/>
</dbReference>
<dbReference type="InterPro" id="IPR032710">
    <property type="entry name" value="NTF2-like_dom_sf"/>
</dbReference>
<accession>A0ABR8MM84</accession>
<gene>
    <name evidence="2" type="ORF">IEZ25_20760</name>
</gene>
<sequence>MSDLETRLRRLEDRAEIQELLARYANACDDRDMPALAECFSVDFEFDSAAGHVIGRDAAMDYYHQRLGMYGITFHVPHTLVLEELDDDSARGVVTSHAEMEIEHELFVTAFRYHDHFVREDGRWRFRVRGVRAFYAMPLHELDGPLDALRLRWPGTEPKAAALPEPLPTWDDFQRAVKERRADR</sequence>
<organism evidence="2 3">
    <name type="scientific">Nocardioides hwasunensis</name>
    <dbReference type="NCBI Taxonomy" id="397258"/>
    <lineage>
        <taxon>Bacteria</taxon>
        <taxon>Bacillati</taxon>
        <taxon>Actinomycetota</taxon>
        <taxon>Actinomycetes</taxon>
        <taxon>Propionibacteriales</taxon>
        <taxon>Nocardioidaceae</taxon>
        <taxon>Nocardioides</taxon>
    </lineage>
</organism>
<dbReference type="InterPro" id="IPR037401">
    <property type="entry name" value="SnoaL-like"/>
</dbReference>
<proteinExistence type="predicted"/>
<reference evidence="2 3" key="1">
    <citation type="submission" date="2020-09" db="EMBL/GenBank/DDBJ databases">
        <title>novel species in genus Nocardioides.</title>
        <authorList>
            <person name="Zhang G."/>
        </authorList>
    </citation>
    <scope>NUCLEOTIDE SEQUENCE [LARGE SCALE GENOMIC DNA]</scope>
    <source>
        <strain evidence="2 3">19197</strain>
    </source>
</reference>